<dbReference type="Pfam" id="PF07264">
    <property type="entry name" value="EI24"/>
    <property type="match status" value="1"/>
</dbReference>
<evidence type="ECO:0000256" key="1">
    <source>
        <dbReference type="ARBA" id="ARBA00004141"/>
    </source>
</evidence>
<feature type="transmembrane region" description="Helical" evidence="5">
    <location>
        <begin position="49"/>
        <end position="70"/>
    </location>
</feature>
<comment type="subcellular location">
    <subcellularLocation>
        <location evidence="1">Membrane</location>
        <topology evidence="1">Multi-pass membrane protein</topology>
    </subcellularLocation>
</comment>
<dbReference type="GO" id="GO:0005619">
    <property type="term" value="C:ascospore wall"/>
    <property type="evidence" value="ECO:0007669"/>
    <property type="project" value="TreeGrafter"/>
</dbReference>
<dbReference type="EMBL" id="LCZI01000207">
    <property type="protein sequence ID" value="KKZ67763.1"/>
    <property type="molecule type" value="Genomic_DNA"/>
</dbReference>
<dbReference type="InterPro" id="IPR059112">
    <property type="entry name" value="CysZ/EI24"/>
</dbReference>
<evidence type="ECO:0000256" key="5">
    <source>
        <dbReference type="SAM" id="Phobius"/>
    </source>
</evidence>
<protein>
    <recommendedName>
        <fullName evidence="8">Outer spore wall protein RRT8</fullName>
    </recommendedName>
</protein>
<evidence type="ECO:0000313" key="6">
    <source>
        <dbReference type="EMBL" id="KKZ67763.1"/>
    </source>
</evidence>
<name>A0A0G2IB56_9EURO</name>
<proteinExistence type="predicted"/>
<organism evidence="6 7">
    <name type="scientific">[Emmonsia] crescens</name>
    <dbReference type="NCBI Taxonomy" id="73230"/>
    <lineage>
        <taxon>Eukaryota</taxon>
        <taxon>Fungi</taxon>
        <taxon>Dikarya</taxon>
        <taxon>Ascomycota</taxon>
        <taxon>Pezizomycotina</taxon>
        <taxon>Eurotiomycetes</taxon>
        <taxon>Eurotiomycetidae</taxon>
        <taxon>Onygenales</taxon>
        <taxon>Ajellomycetaceae</taxon>
        <taxon>Emergomyces</taxon>
    </lineage>
</organism>
<sequence length="278" mass="30643">MADRLKSFLIREANDLRVLFTEAAKSGTYMYPLQGIIYFISHRSLWQPLVSKMAPTVSLGILVTTTMFFFTYIPQVAILAFTSGPLAPLSAILLVLSESSTITNYLSRSFILRDSLVDIFDGTLIARGDAALVAEGRHIKGTASSIDPIARLGNVIHKPLAMFSLSSLMRSLLYLPLNMIPVVGTLMYVISQGKRFGPVSHERYFQLKGWDSKKKRAWVTAHSAAYTSFGAAAFVLEMIPFASLAFAYTNTVGAALWASNLERSVYKAPTLDQAKKLE</sequence>
<evidence type="ECO:0000256" key="3">
    <source>
        <dbReference type="ARBA" id="ARBA00022989"/>
    </source>
</evidence>
<evidence type="ECO:0000256" key="2">
    <source>
        <dbReference type="ARBA" id="ARBA00022692"/>
    </source>
</evidence>
<dbReference type="GO" id="GO:0005811">
    <property type="term" value="C:lipid droplet"/>
    <property type="evidence" value="ECO:0007669"/>
    <property type="project" value="TreeGrafter"/>
</dbReference>
<keyword evidence="2 5" id="KW-0812">Transmembrane</keyword>
<keyword evidence="3 5" id="KW-1133">Transmembrane helix</keyword>
<dbReference type="InterPro" id="IPR052786">
    <property type="entry name" value="Spore_wall_assembly"/>
</dbReference>
<evidence type="ECO:0000256" key="4">
    <source>
        <dbReference type="ARBA" id="ARBA00023136"/>
    </source>
</evidence>
<dbReference type="GO" id="GO:0005628">
    <property type="term" value="C:prospore membrane"/>
    <property type="evidence" value="ECO:0007669"/>
    <property type="project" value="TreeGrafter"/>
</dbReference>
<dbReference type="PANTHER" id="PTHR34292">
    <property type="entry name" value="OUTER SPORE WALL PROTEIN LDS1"/>
    <property type="match status" value="1"/>
</dbReference>
<feature type="transmembrane region" description="Helical" evidence="5">
    <location>
        <begin position="172"/>
        <end position="190"/>
    </location>
</feature>
<comment type="caution">
    <text evidence="6">The sequence shown here is derived from an EMBL/GenBank/DDBJ whole genome shotgun (WGS) entry which is preliminary data.</text>
</comment>
<reference evidence="7" key="1">
    <citation type="journal article" date="2015" name="PLoS Genet.">
        <title>The dynamic genome and transcriptome of the human fungal pathogen Blastomyces and close relative Emmonsia.</title>
        <authorList>
            <person name="Munoz J.F."/>
            <person name="Gauthier G.M."/>
            <person name="Desjardins C.A."/>
            <person name="Gallo J.E."/>
            <person name="Holder J."/>
            <person name="Sullivan T.D."/>
            <person name="Marty A.J."/>
            <person name="Carmen J.C."/>
            <person name="Chen Z."/>
            <person name="Ding L."/>
            <person name="Gujja S."/>
            <person name="Magrini V."/>
            <person name="Misas E."/>
            <person name="Mitreva M."/>
            <person name="Priest M."/>
            <person name="Saif S."/>
            <person name="Whiston E.A."/>
            <person name="Young S."/>
            <person name="Zeng Q."/>
            <person name="Goldman W.E."/>
            <person name="Mardis E.R."/>
            <person name="Taylor J.W."/>
            <person name="McEwen J.G."/>
            <person name="Clay O.K."/>
            <person name="Klein B.S."/>
            <person name="Cuomo C.A."/>
        </authorList>
    </citation>
    <scope>NUCLEOTIDE SEQUENCE [LARGE SCALE GENOMIC DNA]</scope>
    <source>
        <strain evidence="7">UAMH 3008</strain>
    </source>
</reference>
<evidence type="ECO:0000313" key="7">
    <source>
        <dbReference type="Proteomes" id="UP000034164"/>
    </source>
</evidence>
<keyword evidence="4 5" id="KW-0472">Membrane</keyword>
<dbReference type="AlphaFoldDB" id="A0A0G2IB56"/>
<accession>A0A0G2IB56</accession>
<dbReference type="PANTHER" id="PTHR34292:SF2">
    <property type="entry name" value="OUTER SPORE WALL PROTEIN LDS1"/>
    <property type="match status" value="1"/>
</dbReference>
<evidence type="ECO:0008006" key="8">
    <source>
        <dbReference type="Google" id="ProtNLM"/>
    </source>
</evidence>
<dbReference type="OrthoDB" id="10012223at2759"/>
<dbReference type="VEuPathDB" id="FungiDB:EMCG_06580"/>
<dbReference type="Proteomes" id="UP000034164">
    <property type="component" value="Unassembled WGS sequence"/>
</dbReference>
<gene>
    <name evidence="6" type="ORF">EMCG_06580</name>
</gene>